<dbReference type="OrthoDB" id="9788127at2"/>
<organism evidence="1">
    <name type="scientific">Lentimicrobium saccharophilum</name>
    <dbReference type="NCBI Taxonomy" id="1678841"/>
    <lineage>
        <taxon>Bacteria</taxon>
        <taxon>Pseudomonadati</taxon>
        <taxon>Bacteroidota</taxon>
        <taxon>Bacteroidia</taxon>
        <taxon>Bacteroidales</taxon>
        <taxon>Lentimicrobiaceae</taxon>
        <taxon>Lentimicrobium</taxon>
    </lineage>
</organism>
<dbReference type="RefSeq" id="WP_062038335.1">
    <property type="nucleotide sequence ID" value="NZ_DF968182.1"/>
</dbReference>
<dbReference type="EMBL" id="DF968182">
    <property type="protein sequence ID" value="GAP42480.1"/>
    <property type="molecule type" value="Genomic_DNA"/>
</dbReference>
<proteinExistence type="predicted"/>
<dbReference type="SUPFAM" id="SSF89095">
    <property type="entry name" value="GatB/YqeY motif"/>
    <property type="match status" value="1"/>
</dbReference>
<name>A0A0S7C036_9BACT</name>
<dbReference type="PANTHER" id="PTHR28055">
    <property type="entry name" value="ALTERED INHERITANCE OF MITOCHONDRIA PROTEIN 41, MITOCHONDRIAL"/>
    <property type="match status" value="1"/>
</dbReference>
<dbReference type="InterPro" id="IPR042184">
    <property type="entry name" value="YqeY/Aim41_N"/>
</dbReference>
<protein>
    <submittedName>
        <fullName evidence="1">Uncharacterized conserved protein YqeY</fullName>
    </submittedName>
</protein>
<evidence type="ECO:0000313" key="1">
    <source>
        <dbReference type="EMBL" id="GAP42480.1"/>
    </source>
</evidence>
<dbReference type="Pfam" id="PF09424">
    <property type="entry name" value="YqeY"/>
    <property type="match status" value="1"/>
</dbReference>
<dbReference type="AlphaFoldDB" id="A0A0S7C036"/>
<dbReference type="InterPro" id="IPR023168">
    <property type="entry name" value="GatB_Yqey_C_2"/>
</dbReference>
<sequence length="149" mass="16392">MSLTDKINEDIKKAMLAREKEKLEALRAVKSALLLAMTSEGGGEITEEVEVKLLQKLVKQRRETAEIYSGQQRNDLAETELFQADIIASYLPKQLEREDIIPLIKAIILDSGATGIRDMGKVMAAASQQLAGKADNKMIAGIVKELLNP</sequence>
<keyword evidence="2" id="KW-1185">Reference proteome</keyword>
<evidence type="ECO:0000313" key="2">
    <source>
        <dbReference type="Proteomes" id="UP000053091"/>
    </source>
</evidence>
<accession>A0A0S7C036</accession>
<reference evidence="1" key="1">
    <citation type="journal article" date="2015" name="Genome Announc.">
        <title>Draft Genome Sequence of Bacteroidales Strain TBC1, a Novel Isolate from a Methanogenic Wastewater Treatment System.</title>
        <authorList>
            <person name="Tourlousse D.M."/>
            <person name="Matsuura N."/>
            <person name="Sun L."/>
            <person name="Toyonaga M."/>
            <person name="Kuroda K."/>
            <person name="Ohashi A."/>
            <person name="Cruz R."/>
            <person name="Yamaguchi T."/>
            <person name="Sekiguchi Y."/>
        </authorList>
    </citation>
    <scope>NUCLEOTIDE SEQUENCE [LARGE SCALE GENOMIC DNA]</scope>
    <source>
        <strain evidence="1">TBC1</strain>
    </source>
</reference>
<dbReference type="GO" id="GO:0016884">
    <property type="term" value="F:carbon-nitrogen ligase activity, with glutamine as amido-N-donor"/>
    <property type="evidence" value="ECO:0007669"/>
    <property type="project" value="InterPro"/>
</dbReference>
<dbReference type="Gene3D" id="1.10.1510.10">
    <property type="entry name" value="Uncharacterised protein YqeY/AIM41 PF09424, N-terminal domain"/>
    <property type="match status" value="1"/>
</dbReference>
<dbReference type="PATRIC" id="fig|1678841.3.peg.694"/>
<dbReference type="InterPro" id="IPR003789">
    <property type="entry name" value="Asn/Gln_tRNA_amidoTrase-B-like"/>
</dbReference>
<dbReference type="InterPro" id="IPR019004">
    <property type="entry name" value="YqeY/Aim41"/>
</dbReference>
<gene>
    <name evidence="1" type="ORF">TBC1_11610</name>
</gene>
<dbReference type="PANTHER" id="PTHR28055:SF1">
    <property type="entry name" value="ALTERED INHERITANCE OF MITOCHONDRIA PROTEIN 41, MITOCHONDRIAL"/>
    <property type="match status" value="1"/>
</dbReference>
<dbReference type="STRING" id="1678841.TBC1_11610"/>
<dbReference type="Proteomes" id="UP000053091">
    <property type="component" value="Unassembled WGS sequence"/>
</dbReference>
<dbReference type="Gene3D" id="1.10.10.410">
    <property type="match status" value="1"/>
</dbReference>